<dbReference type="PROSITE" id="PS51343">
    <property type="entry name" value="PII_GLNB_DOM"/>
    <property type="match status" value="1"/>
</dbReference>
<evidence type="ECO:0000256" key="1">
    <source>
        <dbReference type="ARBA" id="ARBA00011233"/>
    </source>
</evidence>
<name>A0A238YEH6_9BACT</name>
<dbReference type="PRINTS" id="PR00340">
    <property type="entry name" value="PIIGLNB"/>
</dbReference>
<dbReference type="PANTHER" id="PTHR30115:SF11">
    <property type="entry name" value="NITROGEN REGULATORY PROTEIN P-II HOMOLOG"/>
    <property type="match status" value="1"/>
</dbReference>
<dbReference type="PANTHER" id="PTHR30115">
    <property type="entry name" value="NITROGEN REGULATORY PROTEIN P-II"/>
    <property type="match status" value="1"/>
</dbReference>
<dbReference type="OrthoDB" id="9802729at2"/>
<comment type="subunit">
    <text evidence="1">Homotrimer.</text>
</comment>
<keyword evidence="10" id="KW-1185">Reference proteome</keyword>
<dbReference type="Gene3D" id="3.30.70.120">
    <property type="match status" value="1"/>
</dbReference>
<accession>A0A238YEH6</accession>
<evidence type="ECO:0000256" key="5">
    <source>
        <dbReference type="ARBA" id="ARBA00023163"/>
    </source>
</evidence>
<evidence type="ECO:0000256" key="8">
    <source>
        <dbReference type="RuleBase" id="RU003936"/>
    </source>
</evidence>
<dbReference type="InterPro" id="IPR002187">
    <property type="entry name" value="N-reg_PII"/>
</dbReference>
<evidence type="ECO:0000256" key="3">
    <source>
        <dbReference type="ARBA" id="ARBA00022741"/>
    </source>
</evidence>
<evidence type="ECO:0000256" key="6">
    <source>
        <dbReference type="PIRSR" id="PIRSR039144-50"/>
    </source>
</evidence>
<keyword evidence="5" id="KW-0804">Transcription</keyword>
<dbReference type="SUPFAM" id="SSF54913">
    <property type="entry name" value="GlnB-like"/>
    <property type="match status" value="1"/>
</dbReference>
<dbReference type="Proteomes" id="UP000198405">
    <property type="component" value="Unassembled WGS sequence"/>
</dbReference>
<keyword evidence="2 7" id="KW-0597">Phosphoprotein</keyword>
<evidence type="ECO:0000256" key="7">
    <source>
        <dbReference type="PIRSR" id="PIRSR602187-50"/>
    </source>
</evidence>
<evidence type="ECO:0000313" key="9">
    <source>
        <dbReference type="EMBL" id="SNR69460.1"/>
    </source>
</evidence>
<dbReference type="InterPro" id="IPR011322">
    <property type="entry name" value="N-reg_PII-like_a/b"/>
</dbReference>
<dbReference type="GO" id="GO:0030234">
    <property type="term" value="F:enzyme regulator activity"/>
    <property type="evidence" value="ECO:0007669"/>
    <property type="project" value="InterPro"/>
</dbReference>
<keyword evidence="3" id="KW-0547">Nucleotide-binding</keyword>
<reference evidence="10" key="1">
    <citation type="submission" date="2017-06" db="EMBL/GenBank/DDBJ databases">
        <authorList>
            <person name="Varghese N."/>
            <person name="Submissions S."/>
        </authorList>
    </citation>
    <scope>NUCLEOTIDE SEQUENCE [LARGE SCALE GENOMIC DNA]</scope>
    <source>
        <strain evidence="10">DSM 15668</strain>
    </source>
</reference>
<dbReference type="GO" id="GO:0006808">
    <property type="term" value="P:regulation of nitrogen utilization"/>
    <property type="evidence" value="ECO:0007669"/>
    <property type="project" value="InterPro"/>
</dbReference>
<comment type="similarity">
    <text evidence="8">Belongs to the P(II) protein family.</text>
</comment>
<keyword evidence="4" id="KW-0805">Transcription regulation</keyword>
<dbReference type="EMBL" id="FZOB01000003">
    <property type="protein sequence ID" value="SNR69460.1"/>
    <property type="molecule type" value="Genomic_DNA"/>
</dbReference>
<dbReference type="InterPro" id="IPR002332">
    <property type="entry name" value="N-reg_PII_urydylation_site"/>
</dbReference>
<dbReference type="InterPro" id="IPR017918">
    <property type="entry name" value="N-reg_PII_CS"/>
</dbReference>
<evidence type="ECO:0000256" key="2">
    <source>
        <dbReference type="ARBA" id="ARBA00022553"/>
    </source>
</evidence>
<dbReference type="InterPro" id="IPR015867">
    <property type="entry name" value="N-reg_PII/ATP_PRibTrfase_C"/>
</dbReference>
<dbReference type="PROSITE" id="PS00496">
    <property type="entry name" value="PII_GLNB_UMP"/>
    <property type="match status" value="1"/>
</dbReference>
<dbReference type="AlphaFoldDB" id="A0A238YEH6"/>
<proteinExistence type="inferred from homology"/>
<dbReference type="PROSITE" id="PS00638">
    <property type="entry name" value="PII_GLNB_CTER"/>
    <property type="match status" value="1"/>
</dbReference>
<dbReference type="Pfam" id="PF00543">
    <property type="entry name" value="P-II"/>
    <property type="match status" value="1"/>
</dbReference>
<protein>
    <submittedName>
        <fullName evidence="9">Nitrogen regulatory protein P-II family</fullName>
    </submittedName>
</protein>
<sequence>MKKIEAVIKPFKIEAVKDALMAIGVKGMTVEEVRGFGKQKGHAELYRGAEYVIDFIPKLKISVVVPDSICEKVVETIVESARTGRIGDGKVFVIPVEDAIRVRTGERGETVLQ</sequence>
<dbReference type="RefSeq" id="WP_089322634.1">
    <property type="nucleotide sequence ID" value="NZ_FZOB01000003.1"/>
</dbReference>
<dbReference type="GO" id="GO:0005524">
    <property type="term" value="F:ATP binding"/>
    <property type="evidence" value="ECO:0007669"/>
    <property type="project" value="TreeGrafter"/>
</dbReference>
<gene>
    <name evidence="9" type="ORF">SAMN06265340_10386</name>
</gene>
<evidence type="ECO:0000313" key="10">
    <source>
        <dbReference type="Proteomes" id="UP000198405"/>
    </source>
</evidence>
<dbReference type="GO" id="GO:0005829">
    <property type="term" value="C:cytosol"/>
    <property type="evidence" value="ECO:0007669"/>
    <property type="project" value="TreeGrafter"/>
</dbReference>
<dbReference type="PIRSF" id="PIRSF039144">
    <property type="entry name" value="GlnB"/>
    <property type="match status" value="1"/>
</dbReference>
<evidence type="ECO:0000256" key="4">
    <source>
        <dbReference type="ARBA" id="ARBA00023015"/>
    </source>
</evidence>
<organism evidence="9 10">
    <name type="scientific">Desulfurobacterium atlanticum</name>
    <dbReference type="NCBI Taxonomy" id="240169"/>
    <lineage>
        <taxon>Bacteria</taxon>
        <taxon>Pseudomonadati</taxon>
        <taxon>Aquificota</taxon>
        <taxon>Aquificia</taxon>
        <taxon>Desulfurobacteriales</taxon>
        <taxon>Desulfurobacteriaceae</taxon>
        <taxon>Desulfurobacterium</taxon>
    </lineage>
</organism>
<dbReference type="SMART" id="SM00938">
    <property type="entry name" value="P-II"/>
    <property type="match status" value="1"/>
</dbReference>
<feature type="modified residue" description="O-UMP-tyrosine" evidence="6">
    <location>
        <position position="51"/>
    </location>
</feature>